<feature type="coiled-coil region" evidence="1">
    <location>
        <begin position="159"/>
        <end position="186"/>
    </location>
</feature>
<name>A0A9D4Y6S7_PEA</name>
<feature type="non-terminal residue" evidence="3">
    <location>
        <position position="434"/>
    </location>
</feature>
<dbReference type="PANTHER" id="PTHR34057">
    <property type="entry name" value="ELONGATION FACTOR"/>
    <property type="match status" value="1"/>
</dbReference>
<dbReference type="AlphaFoldDB" id="A0A9D4Y6S7"/>
<keyword evidence="4" id="KW-1185">Reference proteome</keyword>
<protein>
    <submittedName>
        <fullName evidence="3">Uncharacterized protein</fullName>
    </submittedName>
</protein>
<accession>A0A9D4Y6S7</accession>
<feature type="region of interest" description="Disordered" evidence="2">
    <location>
        <begin position="1"/>
        <end position="22"/>
    </location>
</feature>
<evidence type="ECO:0000256" key="2">
    <source>
        <dbReference type="SAM" id="MobiDB-lite"/>
    </source>
</evidence>
<gene>
    <name evidence="3" type="ORF">KIW84_035910</name>
</gene>
<feature type="coiled-coil region" evidence="1">
    <location>
        <begin position="289"/>
        <end position="316"/>
    </location>
</feature>
<dbReference type="Proteomes" id="UP001058974">
    <property type="component" value="Chromosome 3"/>
</dbReference>
<feature type="compositionally biased region" description="Basic and acidic residues" evidence="2">
    <location>
        <begin position="1"/>
        <end position="12"/>
    </location>
</feature>
<feature type="region of interest" description="Disordered" evidence="2">
    <location>
        <begin position="105"/>
        <end position="136"/>
    </location>
</feature>
<dbReference type="EMBL" id="JAMSHJ010000003">
    <property type="protein sequence ID" value="KAI5431950.1"/>
    <property type="molecule type" value="Genomic_DNA"/>
</dbReference>
<reference evidence="3 4" key="1">
    <citation type="journal article" date="2022" name="Nat. Genet.">
        <title>Improved pea reference genome and pan-genome highlight genomic features and evolutionary characteristics.</title>
        <authorList>
            <person name="Yang T."/>
            <person name="Liu R."/>
            <person name="Luo Y."/>
            <person name="Hu S."/>
            <person name="Wang D."/>
            <person name="Wang C."/>
            <person name="Pandey M.K."/>
            <person name="Ge S."/>
            <person name="Xu Q."/>
            <person name="Li N."/>
            <person name="Li G."/>
            <person name="Huang Y."/>
            <person name="Saxena R.K."/>
            <person name="Ji Y."/>
            <person name="Li M."/>
            <person name="Yan X."/>
            <person name="He Y."/>
            <person name="Liu Y."/>
            <person name="Wang X."/>
            <person name="Xiang C."/>
            <person name="Varshney R.K."/>
            <person name="Ding H."/>
            <person name="Gao S."/>
            <person name="Zong X."/>
        </authorList>
    </citation>
    <scope>NUCLEOTIDE SEQUENCE [LARGE SCALE GENOMIC DNA]</scope>
    <source>
        <strain evidence="3 4">cv. Zhongwan 6</strain>
    </source>
</reference>
<proteinExistence type="predicted"/>
<comment type="caution">
    <text evidence="3">The sequence shown here is derived from an EMBL/GenBank/DDBJ whole genome shotgun (WGS) entry which is preliminary data.</text>
</comment>
<feature type="region of interest" description="Disordered" evidence="2">
    <location>
        <begin position="415"/>
        <end position="434"/>
    </location>
</feature>
<evidence type="ECO:0000313" key="4">
    <source>
        <dbReference type="Proteomes" id="UP001058974"/>
    </source>
</evidence>
<dbReference type="Gramene" id="Psat03G0591000-T1">
    <property type="protein sequence ID" value="KAI5431950.1"/>
    <property type="gene ID" value="KIW84_035910"/>
</dbReference>
<keyword evidence="1" id="KW-0175">Coiled coil</keyword>
<evidence type="ECO:0000313" key="3">
    <source>
        <dbReference type="EMBL" id="KAI5431950.1"/>
    </source>
</evidence>
<sequence length="434" mass="49287">EFNKTQNREKSKQSQQVHDQRQFYLVMMEEEEEEKGDLGKDNDVTNVEFGVSISDPKGKNVVMNSETQNNGIEDDWDVEVDIIGNSGFKGVENSCMDLAVVESSSSSSYGDACPGSALTDSDEAESSIRDERSKGLPRLRKRKMTDHWKKFIFPIKQRCKWLEIQLRKLDSQAKKYEEAIAAYDQQKQLRFLMPAGDVLHIKSVPKSDGIKRNEVMMRKKRKRVEECDLSTYMSNHCLFSYYENKNRDHDVPVEDSRNDVTSDVDNAEEFKLNDTRSSVDHRKDTDKSFLELIEKIEELSSQVENLKTRINTVITENPGKFSSITQSNTIGPSRNNSELCEEDQPWMDNPLSTGEGITPSIEAAITTQFEVPGEAKGESEELVEEQKPISLAQASDSDMVTENVVPSIRSVKPCSTLRSPFPKNTRTVRKRSGQ</sequence>
<evidence type="ECO:0000256" key="1">
    <source>
        <dbReference type="SAM" id="Coils"/>
    </source>
</evidence>
<organism evidence="3 4">
    <name type="scientific">Pisum sativum</name>
    <name type="common">Garden pea</name>
    <name type="synonym">Lathyrus oleraceus</name>
    <dbReference type="NCBI Taxonomy" id="3888"/>
    <lineage>
        <taxon>Eukaryota</taxon>
        <taxon>Viridiplantae</taxon>
        <taxon>Streptophyta</taxon>
        <taxon>Embryophyta</taxon>
        <taxon>Tracheophyta</taxon>
        <taxon>Spermatophyta</taxon>
        <taxon>Magnoliopsida</taxon>
        <taxon>eudicotyledons</taxon>
        <taxon>Gunneridae</taxon>
        <taxon>Pentapetalae</taxon>
        <taxon>rosids</taxon>
        <taxon>fabids</taxon>
        <taxon>Fabales</taxon>
        <taxon>Fabaceae</taxon>
        <taxon>Papilionoideae</taxon>
        <taxon>50 kb inversion clade</taxon>
        <taxon>NPAAA clade</taxon>
        <taxon>Hologalegina</taxon>
        <taxon>IRL clade</taxon>
        <taxon>Fabeae</taxon>
        <taxon>Lathyrus</taxon>
    </lineage>
</organism>
<feature type="compositionally biased region" description="Polar residues" evidence="2">
    <location>
        <begin position="416"/>
        <end position="425"/>
    </location>
</feature>
<dbReference type="PANTHER" id="PTHR34057:SF17">
    <property type="match status" value="1"/>
</dbReference>